<protein>
    <recommendedName>
        <fullName evidence="8">MADS-box domain-containing protein</fullName>
    </recommendedName>
</protein>
<dbReference type="Pfam" id="PF00319">
    <property type="entry name" value="SRF-TF"/>
    <property type="match status" value="1"/>
</dbReference>
<dbReference type="GO" id="GO:0000978">
    <property type="term" value="F:RNA polymerase II cis-regulatory region sequence-specific DNA binding"/>
    <property type="evidence" value="ECO:0007669"/>
    <property type="project" value="TreeGrafter"/>
</dbReference>
<dbReference type="GO" id="GO:0000981">
    <property type="term" value="F:DNA-binding transcription factor activity, RNA polymerase II-specific"/>
    <property type="evidence" value="ECO:0007669"/>
    <property type="project" value="InterPro"/>
</dbReference>
<evidence type="ECO:0000256" key="5">
    <source>
        <dbReference type="ARBA" id="ARBA00023242"/>
    </source>
</evidence>
<keyword evidence="7" id="KW-0812">Transmembrane</keyword>
<organism evidence="9 10">
    <name type="scientific">Turnera subulata</name>
    <dbReference type="NCBI Taxonomy" id="218843"/>
    <lineage>
        <taxon>Eukaryota</taxon>
        <taxon>Viridiplantae</taxon>
        <taxon>Streptophyta</taxon>
        <taxon>Embryophyta</taxon>
        <taxon>Tracheophyta</taxon>
        <taxon>Spermatophyta</taxon>
        <taxon>Magnoliopsida</taxon>
        <taxon>eudicotyledons</taxon>
        <taxon>Gunneridae</taxon>
        <taxon>Pentapetalae</taxon>
        <taxon>rosids</taxon>
        <taxon>fabids</taxon>
        <taxon>Malpighiales</taxon>
        <taxon>Passifloraceae</taxon>
        <taxon>Turnera</taxon>
    </lineage>
</organism>
<evidence type="ECO:0000259" key="8">
    <source>
        <dbReference type="PROSITE" id="PS50066"/>
    </source>
</evidence>
<keyword evidence="2" id="KW-0805">Transcription regulation</keyword>
<dbReference type="SMART" id="SM00432">
    <property type="entry name" value="MADS"/>
    <property type="match status" value="1"/>
</dbReference>
<evidence type="ECO:0000256" key="4">
    <source>
        <dbReference type="ARBA" id="ARBA00023163"/>
    </source>
</evidence>
<comment type="subcellular location">
    <subcellularLocation>
        <location evidence="1">Nucleus</location>
    </subcellularLocation>
</comment>
<dbReference type="Proteomes" id="UP001141552">
    <property type="component" value="Unassembled WGS sequence"/>
</dbReference>
<evidence type="ECO:0000256" key="7">
    <source>
        <dbReference type="SAM" id="Phobius"/>
    </source>
</evidence>
<dbReference type="EMBL" id="JAKUCV010006808">
    <property type="protein sequence ID" value="KAJ4825776.1"/>
    <property type="molecule type" value="Genomic_DNA"/>
</dbReference>
<keyword evidence="4" id="KW-0804">Transcription</keyword>
<sequence>MTRKKVKLAWIANGSARRATLKKRRVGLLKKVSELATLCGVSAFVIIYSRDDLEPVMWPSYQVVEQLLVRYQSLSDREKTKKMMNQESYLKERMSNSEDQVQKHQKNNMELELEYLMHQIYQDRGLDGLSDHETDALGWLLLEKVKEIRKGVDYFEQVPPFPSVSSIFRPIRGKQGRGNASNDDEDEDDDEDDEESKNTLPCSNVVHSLTFPDQWLIDAMKHKENGISWSEMMGLMPHPYYAGVANNNIGFGLGLLPYDNANQLGGYSGGTTLFSLGLPDHHHGNIRDIDTSAPPVGGGGIKYFNLGIPLPNMATGNPSGGTNFHLDFSRGNIGGGGTTTFNLGLNPDIAENILGLELAHHGNNNINAAMLSGTVSMSWDFRDAVMPDEASTVVVLGKQSKAA</sequence>
<feature type="compositionally biased region" description="Acidic residues" evidence="6">
    <location>
        <begin position="182"/>
        <end position="195"/>
    </location>
</feature>
<dbReference type="SUPFAM" id="SSF55455">
    <property type="entry name" value="SRF-like"/>
    <property type="match status" value="1"/>
</dbReference>
<keyword evidence="10" id="KW-1185">Reference proteome</keyword>
<keyword evidence="3" id="KW-0238">DNA-binding</keyword>
<evidence type="ECO:0000256" key="2">
    <source>
        <dbReference type="ARBA" id="ARBA00023015"/>
    </source>
</evidence>
<evidence type="ECO:0000313" key="10">
    <source>
        <dbReference type="Proteomes" id="UP001141552"/>
    </source>
</evidence>
<name>A0A9Q0F6J8_9ROSI</name>
<dbReference type="CDD" id="cd00266">
    <property type="entry name" value="MADS_SRF_like"/>
    <property type="match status" value="1"/>
</dbReference>
<reference evidence="9" key="1">
    <citation type="submission" date="2022-02" db="EMBL/GenBank/DDBJ databases">
        <authorList>
            <person name="Henning P.M."/>
            <person name="McCubbin A.G."/>
            <person name="Shore J.S."/>
        </authorList>
    </citation>
    <scope>NUCLEOTIDE SEQUENCE</scope>
    <source>
        <strain evidence="9">F60SS</strain>
        <tissue evidence="9">Leaves</tissue>
    </source>
</reference>
<dbReference type="AlphaFoldDB" id="A0A9Q0F6J8"/>
<reference evidence="9" key="2">
    <citation type="journal article" date="2023" name="Plants (Basel)">
        <title>Annotation of the Turnera subulata (Passifloraceae) Draft Genome Reveals the S-Locus Evolved after the Divergence of Turneroideae from Passifloroideae in a Stepwise Manner.</title>
        <authorList>
            <person name="Henning P.M."/>
            <person name="Roalson E.H."/>
            <person name="Mir W."/>
            <person name="McCubbin A.G."/>
            <person name="Shore J.S."/>
        </authorList>
    </citation>
    <scope>NUCLEOTIDE SEQUENCE</scope>
    <source>
        <tissue evidence="9">Leaves</tissue>
    </source>
</reference>
<dbReference type="PANTHER" id="PTHR11945:SF521">
    <property type="entry name" value="AGAMOUS-LIKE 48-RELATED"/>
    <property type="match status" value="1"/>
</dbReference>
<keyword evidence="5" id="KW-0539">Nucleus</keyword>
<comment type="caution">
    <text evidence="9">The sequence shown here is derived from an EMBL/GenBank/DDBJ whole genome shotgun (WGS) entry which is preliminary data.</text>
</comment>
<dbReference type="Gene3D" id="3.40.1810.10">
    <property type="entry name" value="Transcription factor, MADS-box"/>
    <property type="match status" value="1"/>
</dbReference>
<gene>
    <name evidence="9" type="ORF">Tsubulata_015917</name>
</gene>
<evidence type="ECO:0000256" key="1">
    <source>
        <dbReference type="ARBA" id="ARBA00004123"/>
    </source>
</evidence>
<proteinExistence type="predicted"/>
<keyword evidence="7" id="KW-0472">Membrane</keyword>
<dbReference type="InterPro" id="IPR036879">
    <property type="entry name" value="TF_MADSbox_sf"/>
</dbReference>
<dbReference type="GO" id="GO:0045944">
    <property type="term" value="P:positive regulation of transcription by RNA polymerase II"/>
    <property type="evidence" value="ECO:0007669"/>
    <property type="project" value="InterPro"/>
</dbReference>
<evidence type="ECO:0000313" key="9">
    <source>
        <dbReference type="EMBL" id="KAJ4825776.1"/>
    </source>
</evidence>
<dbReference type="GO" id="GO:0046983">
    <property type="term" value="F:protein dimerization activity"/>
    <property type="evidence" value="ECO:0007669"/>
    <property type="project" value="InterPro"/>
</dbReference>
<dbReference type="PRINTS" id="PR00404">
    <property type="entry name" value="MADSDOMAIN"/>
</dbReference>
<feature type="domain" description="MADS-box" evidence="8">
    <location>
        <begin position="1"/>
        <end position="49"/>
    </location>
</feature>
<keyword evidence="7" id="KW-1133">Transmembrane helix</keyword>
<dbReference type="InterPro" id="IPR002100">
    <property type="entry name" value="TF_MADSbox"/>
</dbReference>
<dbReference type="PANTHER" id="PTHR11945">
    <property type="entry name" value="MADS BOX PROTEIN"/>
    <property type="match status" value="1"/>
</dbReference>
<dbReference type="PROSITE" id="PS50066">
    <property type="entry name" value="MADS_BOX_2"/>
    <property type="match status" value="1"/>
</dbReference>
<feature type="transmembrane region" description="Helical" evidence="7">
    <location>
        <begin position="32"/>
        <end position="49"/>
    </location>
</feature>
<dbReference type="GO" id="GO:0005634">
    <property type="term" value="C:nucleus"/>
    <property type="evidence" value="ECO:0007669"/>
    <property type="project" value="UniProtKB-SubCell"/>
</dbReference>
<evidence type="ECO:0000256" key="6">
    <source>
        <dbReference type="SAM" id="MobiDB-lite"/>
    </source>
</evidence>
<dbReference type="OrthoDB" id="762064at2759"/>
<accession>A0A9Q0F6J8</accession>
<evidence type="ECO:0000256" key="3">
    <source>
        <dbReference type="ARBA" id="ARBA00023125"/>
    </source>
</evidence>
<feature type="region of interest" description="Disordered" evidence="6">
    <location>
        <begin position="166"/>
        <end position="201"/>
    </location>
</feature>
<dbReference type="InterPro" id="IPR033897">
    <property type="entry name" value="SRF-like_MADS-box"/>
</dbReference>